<proteinExistence type="predicted"/>
<dbReference type="EMBL" id="AAYH02000035">
    <property type="protein sequence ID" value="EDO55762.1"/>
    <property type="molecule type" value="Genomic_DNA"/>
</dbReference>
<organism evidence="1 2">
    <name type="scientific">Bacteroides uniformis (strain ATCC 8492 / DSM 6597 / CCUG 4942 / CIP 103695 / JCM 5828 / KCTC 5204 / NCTC 13054 / VPI 0061)</name>
    <dbReference type="NCBI Taxonomy" id="411479"/>
    <lineage>
        <taxon>Bacteria</taxon>
        <taxon>Pseudomonadati</taxon>
        <taxon>Bacteroidota</taxon>
        <taxon>Bacteroidia</taxon>
        <taxon>Bacteroidales</taxon>
        <taxon>Bacteroidaceae</taxon>
        <taxon>Bacteroides</taxon>
    </lineage>
</organism>
<comment type="caution">
    <text evidence="1">The sequence shown here is derived from an EMBL/GenBank/DDBJ whole genome shotgun (WGS) entry which is preliminary data.</text>
</comment>
<accession>A0ABC9NG96</accession>
<dbReference type="Proteomes" id="UP000004110">
    <property type="component" value="Unassembled WGS sequence"/>
</dbReference>
<gene>
    <name evidence="1" type="ORF">BACUNI_00604</name>
</gene>
<evidence type="ECO:0000313" key="1">
    <source>
        <dbReference type="EMBL" id="EDO55762.1"/>
    </source>
</evidence>
<evidence type="ECO:0000313" key="2">
    <source>
        <dbReference type="Proteomes" id="UP000004110"/>
    </source>
</evidence>
<name>A0ABC9NG96_BACUC</name>
<reference evidence="1" key="2">
    <citation type="submission" date="2013-11" db="EMBL/GenBank/DDBJ databases">
        <title>Draft genome sequence of Bacteroides uniformis (ATCC 8492).</title>
        <authorList>
            <person name="Sudarsanam P."/>
            <person name="Ley R."/>
            <person name="Guruge J."/>
            <person name="Turnbaugh P.J."/>
            <person name="Mahowald M."/>
            <person name="Liep D."/>
            <person name="Gordon J."/>
        </authorList>
    </citation>
    <scope>NUCLEOTIDE SEQUENCE</scope>
    <source>
        <strain evidence="1">ATCC 8492</strain>
    </source>
</reference>
<sequence length="43" mass="5165">MQYLVLQNVRFLKSHTYSKCLRIEGYAKLAKVLDSYMNRIEIK</sequence>
<protein>
    <submittedName>
        <fullName evidence="1">Uncharacterized protein</fullName>
    </submittedName>
</protein>
<dbReference type="AlphaFoldDB" id="A0ABC9NG96"/>
<reference evidence="1" key="1">
    <citation type="submission" date="2007-06" db="EMBL/GenBank/DDBJ databases">
        <authorList>
            <person name="Fulton L."/>
            <person name="Clifton S."/>
            <person name="Fulton B."/>
            <person name="Xu J."/>
            <person name="Minx P."/>
            <person name="Pepin K.H."/>
            <person name="Johnson M."/>
            <person name="Thiruvilangam P."/>
            <person name="Bhonagiri V."/>
            <person name="Nash W.E."/>
            <person name="Mardis E.R."/>
            <person name="Wilson R.K."/>
        </authorList>
    </citation>
    <scope>NUCLEOTIDE SEQUENCE [LARGE SCALE GENOMIC DNA]</scope>
    <source>
        <strain evidence="1">ATCC 8492</strain>
    </source>
</reference>
<keyword evidence="2" id="KW-1185">Reference proteome</keyword>